<dbReference type="Gene3D" id="3.40.50.150">
    <property type="entry name" value="Vaccinia Virus protein VP39"/>
    <property type="match status" value="1"/>
</dbReference>
<dbReference type="GO" id="GO:0008171">
    <property type="term" value="F:O-methyltransferase activity"/>
    <property type="evidence" value="ECO:0007669"/>
    <property type="project" value="InterPro"/>
</dbReference>
<dbReference type="InterPro" id="IPR036390">
    <property type="entry name" value="WH_DNA-bd_sf"/>
</dbReference>
<dbReference type="Proteomes" id="UP000287547">
    <property type="component" value="Unassembled WGS sequence"/>
</dbReference>
<reference evidence="5 6" key="1">
    <citation type="submission" date="2018-05" db="EMBL/GenBank/DDBJ databases">
        <title>Evolution of GPA BGCs.</title>
        <authorList>
            <person name="Waglechner N."/>
            <person name="Wright G.D."/>
        </authorList>
    </citation>
    <scope>NUCLEOTIDE SEQUENCE [LARGE SCALE GENOMIC DNA]</scope>
    <source>
        <strain evidence="5 6">A82846</strain>
    </source>
</reference>
<feature type="domain" description="O-methyltransferase C-terminal" evidence="4">
    <location>
        <begin position="84"/>
        <end position="286"/>
    </location>
</feature>
<accession>A0A428Z514</accession>
<keyword evidence="3" id="KW-0949">S-adenosyl-L-methionine</keyword>
<comment type="caution">
    <text evidence="5">The sequence shown here is derived from an EMBL/GenBank/DDBJ whole genome shotgun (WGS) entry which is preliminary data.</text>
</comment>
<gene>
    <name evidence="5" type="ORF">DMH04_27635</name>
</gene>
<protein>
    <submittedName>
        <fullName evidence="5">Hydroxyneurosporene methyltransferase</fullName>
    </submittedName>
</protein>
<dbReference type="InterPro" id="IPR001077">
    <property type="entry name" value="COMT_C"/>
</dbReference>
<dbReference type="CDD" id="cd02440">
    <property type="entry name" value="AdoMet_MTases"/>
    <property type="match status" value="1"/>
</dbReference>
<evidence type="ECO:0000313" key="5">
    <source>
        <dbReference type="EMBL" id="RSM81695.1"/>
    </source>
</evidence>
<dbReference type="Gene3D" id="1.10.287.1350">
    <property type="match status" value="1"/>
</dbReference>
<evidence type="ECO:0000313" key="6">
    <source>
        <dbReference type="Proteomes" id="UP000287547"/>
    </source>
</evidence>
<name>A0A428Z514_KIBAR</name>
<dbReference type="InterPro" id="IPR036388">
    <property type="entry name" value="WH-like_DNA-bd_sf"/>
</dbReference>
<dbReference type="GO" id="GO:0032259">
    <property type="term" value="P:methylation"/>
    <property type="evidence" value="ECO:0007669"/>
    <property type="project" value="UniProtKB-KW"/>
</dbReference>
<dbReference type="InterPro" id="IPR016461">
    <property type="entry name" value="COMT-like"/>
</dbReference>
<dbReference type="PROSITE" id="PS51683">
    <property type="entry name" value="SAM_OMT_II"/>
    <property type="match status" value="1"/>
</dbReference>
<dbReference type="InterPro" id="IPR029063">
    <property type="entry name" value="SAM-dependent_MTases_sf"/>
</dbReference>
<dbReference type="SUPFAM" id="SSF53335">
    <property type="entry name" value="S-adenosyl-L-methionine-dependent methyltransferases"/>
    <property type="match status" value="1"/>
</dbReference>
<dbReference type="PANTHER" id="PTHR43712:SF2">
    <property type="entry name" value="O-METHYLTRANSFERASE CICE"/>
    <property type="match status" value="1"/>
</dbReference>
<evidence type="ECO:0000259" key="4">
    <source>
        <dbReference type="Pfam" id="PF00891"/>
    </source>
</evidence>
<dbReference type="SUPFAM" id="SSF46785">
    <property type="entry name" value="Winged helix' DNA-binding domain"/>
    <property type="match status" value="1"/>
</dbReference>
<keyword evidence="1 5" id="KW-0489">Methyltransferase</keyword>
<dbReference type="PANTHER" id="PTHR43712">
    <property type="entry name" value="PUTATIVE (AFU_ORTHOLOGUE AFUA_4G14580)-RELATED"/>
    <property type="match status" value="1"/>
</dbReference>
<dbReference type="Gene3D" id="1.10.10.10">
    <property type="entry name" value="Winged helix-like DNA-binding domain superfamily/Winged helix DNA-binding domain"/>
    <property type="match status" value="1"/>
</dbReference>
<dbReference type="AlphaFoldDB" id="A0A428Z514"/>
<dbReference type="OrthoDB" id="3804952at2"/>
<dbReference type="PIRSF" id="PIRSF005739">
    <property type="entry name" value="O-mtase"/>
    <property type="match status" value="1"/>
</dbReference>
<dbReference type="EMBL" id="QHKI01000025">
    <property type="protein sequence ID" value="RSM81695.1"/>
    <property type="molecule type" value="Genomic_DNA"/>
</dbReference>
<organism evidence="5 6">
    <name type="scientific">Kibdelosporangium aridum</name>
    <dbReference type="NCBI Taxonomy" id="2030"/>
    <lineage>
        <taxon>Bacteria</taxon>
        <taxon>Bacillati</taxon>
        <taxon>Actinomycetota</taxon>
        <taxon>Actinomycetes</taxon>
        <taxon>Pseudonocardiales</taxon>
        <taxon>Pseudonocardiaceae</taxon>
        <taxon>Kibdelosporangium</taxon>
    </lineage>
</organism>
<evidence type="ECO:0000256" key="2">
    <source>
        <dbReference type="ARBA" id="ARBA00022679"/>
    </source>
</evidence>
<proteinExistence type="predicted"/>
<evidence type="ECO:0000256" key="1">
    <source>
        <dbReference type="ARBA" id="ARBA00022603"/>
    </source>
</evidence>
<keyword evidence="2 5" id="KW-0808">Transferase</keyword>
<dbReference type="Pfam" id="PF00891">
    <property type="entry name" value="Methyltransf_2"/>
    <property type="match status" value="1"/>
</dbReference>
<evidence type="ECO:0000256" key="3">
    <source>
        <dbReference type="ARBA" id="ARBA00022691"/>
    </source>
</evidence>
<sequence length="306" mass="32308">MVATIGVAEHMDAGITKIDELAQKTNCDAETLARVLRHLVGRGVFEEPADGEFTLNEAARGFLDPVMARAHDLDGHTGRVATAWSGLLAAVRTGRPAYQEVFERSFWEDLEANPHIAADYDLLMGHEGGFVPDAAILVNDDWDNVSHVIDVGGGTGAMLAEILRVHPDVRGTLVDLPRTVAQSGPVFESAGVADRVTVSGQSFFDPLPGGADVYLLKRVVIDWPDDGVVKLLTRCAEAAGPNGRVVVVGGVSAGASAKGGLLTMLVTGGKPRTVEQFRVLADKAGLRITATGDGQAGPVIVECRRK</sequence>